<evidence type="ECO:0000256" key="5">
    <source>
        <dbReference type="ARBA" id="ARBA00022989"/>
    </source>
</evidence>
<dbReference type="OrthoDB" id="63113at2759"/>
<evidence type="ECO:0000256" key="2">
    <source>
        <dbReference type="ARBA" id="ARBA00004141"/>
    </source>
</evidence>
<evidence type="ECO:0000256" key="4">
    <source>
        <dbReference type="ARBA" id="ARBA00022692"/>
    </source>
</evidence>
<dbReference type="KEGG" id="cqi:110688510"/>
<dbReference type="GeneID" id="110688510"/>
<comment type="similarity">
    <text evidence="3 7">Belongs to the PRA1 family.</text>
</comment>
<dbReference type="OMA" id="MWAVTIG"/>
<accession>A0A803KS61</accession>
<comment type="subcellular location">
    <subcellularLocation>
        <location evidence="2 7">Membrane</location>
        <topology evidence="2 7">Multi-pass membrane protein</topology>
    </subcellularLocation>
</comment>
<dbReference type="Pfam" id="PF03208">
    <property type="entry name" value="PRA1"/>
    <property type="match status" value="1"/>
</dbReference>
<keyword evidence="6 7" id="KW-0472">Membrane</keyword>
<dbReference type="AlphaFoldDB" id="A0A803KS61"/>
<keyword evidence="5 7" id="KW-1133">Transmembrane helix</keyword>
<comment type="function">
    <text evidence="1 7">May be involved in both secretory and endocytic intracellular trafficking in the endosomal/prevacuolar compartments.</text>
</comment>
<dbReference type="GO" id="GO:0005794">
    <property type="term" value="C:Golgi apparatus"/>
    <property type="evidence" value="ECO:0007669"/>
    <property type="project" value="TreeGrafter"/>
</dbReference>
<organism evidence="8 9">
    <name type="scientific">Chenopodium quinoa</name>
    <name type="common">Quinoa</name>
    <dbReference type="NCBI Taxonomy" id="63459"/>
    <lineage>
        <taxon>Eukaryota</taxon>
        <taxon>Viridiplantae</taxon>
        <taxon>Streptophyta</taxon>
        <taxon>Embryophyta</taxon>
        <taxon>Tracheophyta</taxon>
        <taxon>Spermatophyta</taxon>
        <taxon>Magnoliopsida</taxon>
        <taxon>eudicotyledons</taxon>
        <taxon>Gunneridae</taxon>
        <taxon>Pentapetalae</taxon>
        <taxon>Caryophyllales</taxon>
        <taxon>Chenopodiaceae</taxon>
        <taxon>Chenopodioideae</taxon>
        <taxon>Atripliceae</taxon>
        <taxon>Chenopodium</taxon>
    </lineage>
</organism>
<keyword evidence="9" id="KW-1185">Reference proteome</keyword>
<evidence type="ECO:0000256" key="1">
    <source>
        <dbReference type="ARBA" id="ARBA00002501"/>
    </source>
</evidence>
<feature type="transmembrane region" description="Helical" evidence="7">
    <location>
        <begin position="92"/>
        <end position="108"/>
    </location>
</feature>
<keyword evidence="7" id="KW-0813">Transport</keyword>
<dbReference type="PANTHER" id="PTHR19317">
    <property type="entry name" value="PRENYLATED RAB ACCEPTOR 1-RELATED"/>
    <property type="match status" value="1"/>
</dbReference>
<proteinExistence type="inferred from homology"/>
<dbReference type="Gramene" id="AUR62001868-RA">
    <property type="protein sequence ID" value="AUR62001868-RA:cds"/>
    <property type="gene ID" value="AUR62001868"/>
</dbReference>
<dbReference type="Proteomes" id="UP000596660">
    <property type="component" value="Unplaced"/>
</dbReference>
<dbReference type="PANTHER" id="PTHR19317:SF0">
    <property type="entry name" value="PRENYLATED RAB ACCEPTOR PROTEIN 1"/>
    <property type="match status" value="1"/>
</dbReference>
<evidence type="ECO:0000256" key="6">
    <source>
        <dbReference type="ARBA" id="ARBA00023136"/>
    </source>
</evidence>
<evidence type="ECO:0000313" key="9">
    <source>
        <dbReference type="Proteomes" id="UP000596660"/>
    </source>
</evidence>
<dbReference type="InterPro" id="IPR004895">
    <property type="entry name" value="Prenylated_rab_accept_PRA1"/>
</dbReference>
<name>A0A803KS61_CHEQI</name>
<dbReference type="GO" id="GO:0005783">
    <property type="term" value="C:endoplasmic reticulum"/>
    <property type="evidence" value="ECO:0007669"/>
    <property type="project" value="TreeGrafter"/>
</dbReference>
<dbReference type="EnsemblPlants" id="AUR62001868-RA">
    <property type="protein sequence ID" value="AUR62001868-RA:cds"/>
    <property type="gene ID" value="AUR62001868"/>
</dbReference>
<evidence type="ECO:0000256" key="3">
    <source>
        <dbReference type="ARBA" id="ARBA00006483"/>
    </source>
</evidence>
<evidence type="ECO:0000256" key="7">
    <source>
        <dbReference type="RuleBase" id="RU363107"/>
    </source>
</evidence>
<feature type="transmembrane region" description="Helical" evidence="7">
    <location>
        <begin position="128"/>
        <end position="151"/>
    </location>
</feature>
<dbReference type="GO" id="GO:0016020">
    <property type="term" value="C:membrane"/>
    <property type="evidence" value="ECO:0007669"/>
    <property type="project" value="UniProtKB-SubCell"/>
</dbReference>
<dbReference type="GO" id="GO:0016192">
    <property type="term" value="P:vesicle-mediated transport"/>
    <property type="evidence" value="ECO:0007669"/>
    <property type="project" value="TreeGrafter"/>
</dbReference>
<dbReference type="RefSeq" id="XP_021720963.1">
    <property type="nucleotide sequence ID" value="XM_021865271.1"/>
</dbReference>
<evidence type="ECO:0000313" key="8">
    <source>
        <dbReference type="EnsemblPlants" id="AUR62001868-RA:cds"/>
    </source>
</evidence>
<keyword evidence="4 7" id="KW-0812">Transmembrane</keyword>
<gene>
    <name evidence="8" type="primary">LOC110688510</name>
</gene>
<protein>
    <recommendedName>
        <fullName evidence="7">PRA1 family protein</fullName>
    </recommendedName>
</protein>
<reference evidence="8" key="2">
    <citation type="submission" date="2021-03" db="UniProtKB">
        <authorList>
            <consortium name="EnsemblPlants"/>
        </authorList>
    </citation>
    <scope>IDENTIFICATION</scope>
</reference>
<feature type="transmembrane region" description="Helical" evidence="7">
    <location>
        <begin position="66"/>
        <end position="86"/>
    </location>
</feature>
<reference evidence="8" key="1">
    <citation type="journal article" date="2017" name="Nature">
        <title>The genome of Chenopodium quinoa.</title>
        <authorList>
            <person name="Jarvis D.E."/>
            <person name="Ho Y.S."/>
            <person name="Lightfoot D.J."/>
            <person name="Schmoeckel S.M."/>
            <person name="Li B."/>
            <person name="Borm T.J.A."/>
            <person name="Ohyanagi H."/>
            <person name="Mineta K."/>
            <person name="Michell C.T."/>
            <person name="Saber N."/>
            <person name="Kharbatia N.M."/>
            <person name="Rupper R.R."/>
            <person name="Sharp A.R."/>
            <person name="Dally N."/>
            <person name="Boughton B.A."/>
            <person name="Woo Y.H."/>
            <person name="Gao G."/>
            <person name="Schijlen E.G.W.M."/>
            <person name="Guo X."/>
            <person name="Momin A.A."/>
            <person name="Negrao S."/>
            <person name="Al-Babili S."/>
            <person name="Gehring C."/>
            <person name="Roessner U."/>
            <person name="Jung C."/>
            <person name="Murphy K."/>
            <person name="Arold S.T."/>
            <person name="Gojobori T."/>
            <person name="van der Linden C.G."/>
            <person name="van Loo E.N."/>
            <person name="Jellen E.N."/>
            <person name="Maughan P.J."/>
            <person name="Tester M."/>
        </authorList>
    </citation>
    <scope>NUCLEOTIDE SEQUENCE [LARGE SCALE GENOMIC DNA]</scope>
    <source>
        <strain evidence="8">cv. PI 614886</strain>
    </source>
</reference>
<sequence>MSYPLLIQIPKSVSLSPPFRTFISRIGNSTYHAYSRQRQLSELFEYAACSRPHSISDATTRIRKNVSYFGINYLTLLGGVLAFFLLSHPLSLITLLLLLSAWIFFYFFKPSEQPLIIFGRTLSNSEILAILVSTTIVVMFFTSVASLLIYATLISGAIVCLHGAFRDPADLFLDEQDGGSSSSFFSIANAASITSAHASMRDTVSIV</sequence>